<dbReference type="Proteomes" id="UP000298493">
    <property type="component" value="Unassembled WGS sequence"/>
</dbReference>
<gene>
    <name evidence="2" type="ORF">E6O75_ATG09197</name>
</gene>
<name>A0A4Z1NYC7_9PEZI</name>
<reference evidence="2 3" key="1">
    <citation type="submission" date="2019-04" db="EMBL/GenBank/DDBJ databases">
        <title>High contiguity whole genome sequence and gene annotation resource for two Venturia nashicola isolates.</title>
        <authorList>
            <person name="Prokchorchik M."/>
            <person name="Won K."/>
            <person name="Lee Y."/>
            <person name="Choi E.D."/>
            <person name="Segonzac C."/>
            <person name="Sohn K.H."/>
        </authorList>
    </citation>
    <scope>NUCLEOTIDE SEQUENCE [LARGE SCALE GENOMIC DNA]</scope>
    <source>
        <strain evidence="2 3">PRI2</strain>
    </source>
</reference>
<feature type="region of interest" description="Disordered" evidence="1">
    <location>
        <begin position="12"/>
        <end position="89"/>
    </location>
</feature>
<dbReference type="EMBL" id="SNSC02000019">
    <property type="protein sequence ID" value="TID16139.1"/>
    <property type="molecule type" value="Genomic_DNA"/>
</dbReference>
<proteinExistence type="predicted"/>
<feature type="compositionally biased region" description="Basic residues" evidence="1">
    <location>
        <begin position="50"/>
        <end position="71"/>
    </location>
</feature>
<evidence type="ECO:0000313" key="2">
    <source>
        <dbReference type="EMBL" id="TID16139.1"/>
    </source>
</evidence>
<protein>
    <submittedName>
        <fullName evidence="2">Uncharacterized protein</fullName>
    </submittedName>
</protein>
<keyword evidence="3" id="KW-1185">Reference proteome</keyword>
<dbReference type="AlphaFoldDB" id="A0A4Z1NYC7"/>
<organism evidence="2 3">
    <name type="scientific">Venturia nashicola</name>
    <dbReference type="NCBI Taxonomy" id="86259"/>
    <lineage>
        <taxon>Eukaryota</taxon>
        <taxon>Fungi</taxon>
        <taxon>Dikarya</taxon>
        <taxon>Ascomycota</taxon>
        <taxon>Pezizomycotina</taxon>
        <taxon>Dothideomycetes</taxon>
        <taxon>Pleosporomycetidae</taxon>
        <taxon>Venturiales</taxon>
        <taxon>Venturiaceae</taxon>
        <taxon>Venturia</taxon>
    </lineage>
</organism>
<sequence length="146" mass="15772">MPFDSFRLRAEDLNLPSLTTSRSTPAPPSAHSERPTLFRSITPKVPVRNLSRKASTRSLSRKASKPALRKKPTLEQLYSSGGPGLSRVTTGTTYRTAATEATTEVTLKSRMTSMLGSMSGFFAKAAVSVDALSALNYSPVMRGCFL</sequence>
<accession>A0A4Z1NYC7</accession>
<evidence type="ECO:0000313" key="3">
    <source>
        <dbReference type="Proteomes" id="UP000298493"/>
    </source>
</evidence>
<evidence type="ECO:0000256" key="1">
    <source>
        <dbReference type="SAM" id="MobiDB-lite"/>
    </source>
</evidence>
<comment type="caution">
    <text evidence="2">The sequence shown here is derived from an EMBL/GenBank/DDBJ whole genome shotgun (WGS) entry which is preliminary data.</text>
</comment>